<proteinExistence type="predicted"/>
<name>A0A0D9YSN4_9ORYZ</name>
<sequence length="108" mass="11695">MYSYSIFAKKKYHLRDKNSLSTSLTEENITPFPAERTQLYDLGTMKFCSDSSGGDEPRAPIAGDGGSDEPAKRQWTDPSSNSSQGEASSSLLGVKTGQVRSDLTLPIS</sequence>
<dbReference type="Gramene" id="OGLUM02G17930.1">
    <property type="protein sequence ID" value="OGLUM02G17930.1"/>
    <property type="gene ID" value="OGLUM02G17930"/>
</dbReference>
<feature type="region of interest" description="Disordered" evidence="1">
    <location>
        <begin position="45"/>
        <end position="95"/>
    </location>
</feature>
<keyword evidence="3" id="KW-1185">Reference proteome</keyword>
<evidence type="ECO:0000313" key="2">
    <source>
        <dbReference type="EnsemblPlants" id="OGLUM02G17930.1"/>
    </source>
</evidence>
<dbReference type="Proteomes" id="UP000026961">
    <property type="component" value="Chromosome 2"/>
</dbReference>
<dbReference type="EnsemblPlants" id="OGLUM02G17930.1">
    <property type="protein sequence ID" value="OGLUM02G17930.1"/>
    <property type="gene ID" value="OGLUM02G17930"/>
</dbReference>
<feature type="compositionally biased region" description="Low complexity" evidence="1">
    <location>
        <begin position="79"/>
        <end position="90"/>
    </location>
</feature>
<accession>A0A0D9YSN4</accession>
<dbReference type="AlphaFoldDB" id="A0A0D9YSN4"/>
<reference evidence="2" key="2">
    <citation type="submission" date="2018-05" db="EMBL/GenBank/DDBJ databases">
        <title>OgluRS3 (Oryza glumaepatula Reference Sequence Version 3).</title>
        <authorList>
            <person name="Zhang J."/>
            <person name="Kudrna D."/>
            <person name="Lee S."/>
            <person name="Talag J."/>
            <person name="Welchert J."/>
            <person name="Wing R.A."/>
        </authorList>
    </citation>
    <scope>NUCLEOTIDE SEQUENCE [LARGE SCALE GENOMIC DNA]</scope>
</reference>
<reference evidence="2" key="1">
    <citation type="submission" date="2015-04" db="UniProtKB">
        <authorList>
            <consortium name="EnsemblPlants"/>
        </authorList>
    </citation>
    <scope>IDENTIFICATION</scope>
</reference>
<dbReference type="HOGENOM" id="CLU_2350419_0_0_1"/>
<evidence type="ECO:0000256" key="1">
    <source>
        <dbReference type="SAM" id="MobiDB-lite"/>
    </source>
</evidence>
<protein>
    <submittedName>
        <fullName evidence="2">Uncharacterized protein</fullName>
    </submittedName>
</protein>
<evidence type="ECO:0000313" key="3">
    <source>
        <dbReference type="Proteomes" id="UP000026961"/>
    </source>
</evidence>
<organism evidence="2">
    <name type="scientific">Oryza glumipatula</name>
    <dbReference type="NCBI Taxonomy" id="40148"/>
    <lineage>
        <taxon>Eukaryota</taxon>
        <taxon>Viridiplantae</taxon>
        <taxon>Streptophyta</taxon>
        <taxon>Embryophyta</taxon>
        <taxon>Tracheophyta</taxon>
        <taxon>Spermatophyta</taxon>
        <taxon>Magnoliopsida</taxon>
        <taxon>Liliopsida</taxon>
        <taxon>Poales</taxon>
        <taxon>Poaceae</taxon>
        <taxon>BOP clade</taxon>
        <taxon>Oryzoideae</taxon>
        <taxon>Oryzeae</taxon>
        <taxon>Oryzinae</taxon>
        <taxon>Oryza</taxon>
    </lineage>
</organism>